<protein>
    <submittedName>
        <fullName evidence="1">Uncharacterized protein</fullName>
    </submittedName>
</protein>
<dbReference type="AlphaFoldDB" id="A0A1P8WS52"/>
<dbReference type="STRING" id="1891926.Fuma_06552"/>
<organism evidence="1 2">
    <name type="scientific">Fuerstiella marisgermanici</name>
    <dbReference type="NCBI Taxonomy" id="1891926"/>
    <lineage>
        <taxon>Bacteria</taxon>
        <taxon>Pseudomonadati</taxon>
        <taxon>Planctomycetota</taxon>
        <taxon>Planctomycetia</taxon>
        <taxon>Planctomycetales</taxon>
        <taxon>Planctomycetaceae</taxon>
        <taxon>Fuerstiella</taxon>
    </lineage>
</organism>
<accession>A0A1P8WS52</accession>
<gene>
    <name evidence="1" type="ORF">Fuma_06552</name>
</gene>
<keyword evidence="2" id="KW-1185">Reference proteome</keyword>
<reference evidence="1 2" key="1">
    <citation type="journal article" date="2016" name="Front. Microbiol.">
        <title>Fuerstia marisgermanicae gen. nov., sp. nov., an Unusual Member of the Phylum Planctomycetes from the German Wadden Sea.</title>
        <authorList>
            <person name="Kohn T."/>
            <person name="Heuer A."/>
            <person name="Jogler M."/>
            <person name="Vollmers J."/>
            <person name="Boedeker C."/>
            <person name="Bunk B."/>
            <person name="Rast P."/>
            <person name="Borchert D."/>
            <person name="Glockner I."/>
            <person name="Freese H.M."/>
            <person name="Klenk H.P."/>
            <person name="Overmann J."/>
            <person name="Kaster A.K."/>
            <person name="Rohde M."/>
            <person name="Wiegand S."/>
            <person name="Jogler C."/>
        </authorList>
    </citation>
    <scope>NUCLEOTIDE SEQUENCE [LARGE SCALE GENOMIC DNA]</scope>
    <source>
        <strain evidence="1 2">NH11</strain>
    </source>
</reference>
<proteinExistence type="predicted"/>
<evidence type="ECO:0000313" key="2">
    <source>
        <dbReference type="Proteomes" id="UP000187735"/>
    </source>
</evidence>
<dbReference type="EMBL" id="CP017641">
    <property type="protein sequence ID" value="APZ96878.1"/>
    <property type="molecule type" value="Genomic_DNA"/>
</dbReference>
<name>A0A1P8WS52_9PLAN</name>
<sequence>MIPPGFWLIDVFATVPKSGRGAESPATGKVLLRAGTIRLPTCKLRGKKATIQRCYPFSTNLLDRIRCVAI</sequence>
<dbReference type="Proteomes" id="UP000187735">
    <property type="component" value="Chromosome"/>
</dbReference>
<evidence type="ECO:0000313" key="1">
    <source>
        <dbReference type="EMBL" id="APZ96878.1"/>
    </source>
</evidence>
<dbReference type="KEGG" id="fmr:Fuma_06552"/>